<evidence type="ECO:0000313" key="6">
    <source>
        <dbReference type="Proteomes" id="UP000279236"/>
    </source>
</evidence>
<dbReference type="SUPFAM" id="SSF54928">
    <property type="entry name" value="RNA-binding domain, RBD"/>
    <property type="match status" value="1"/>
</dbReference>
<gene>
    <name evidence="5" type="ORF">EHS24_001093</name>
</gene>
<dbReference type="Gene3D" id="3.30.70.330">
    <property type="match status" value="1"/>
</dbReference>
<dbReference type="OrthoDB" id="346839at2759"/>
<feature type="domain" description="RRM" evidence="4">
    <location>
        <begin position="77"/>
        <end position="169"/>
    </location>
</feature>
<dbReference type="EMBL" id="RSCE01000001">
    <property type="protein sequence ID" value="RSH88548.1"/>
    <property type="molecule type" value="Genomic_DNA"/>
</dbReference>
<keyword evidence="6" id="KW-1185">Reference proteome</keyword>
<dbReference type="PANTHER" id="PTHR19965:SF35">
    <property type="entry name" value="RNA ANNEALING PROTEIN YRA1"/>
    <property type="match status" value="1"/>
</dbReference>
<feature type="compositionally biased region" description="Basic and acidic residues" evidence="3">
    <location>
        <begin position="141"/>
        <end position="166"/>
    </location>
</feature>
<dbReference type="RefSeq" id="XP_028480756.1">
    <property type="nucleotide sequence ID" value="XM_028616899.1"/>
</dbReference>
<feature type="region of interest" description="Disordered" evidence="3">
    <location>
        <begin position="138"/>
        <end position="171"/>
    </location>
</feature>
<dbReference type="SMART" id="SM00360">
    <property type="entry name" value="RRM"/>
    <property type="match status" value="1"/>
</dbReference>
<reference evidence="5 6" key="1">
    <citation type="submission" date="2018-11" db="EMBL/GenBank/DDBJ databases">
        <title>Genome sequence of Apiotrichum porosum DSM 27194.</title>
        <authorList>
            <person name="Aliyu H."/>
            <person name="Gorte O."/>
            <person name="Ochsenreither K."/>
        </authorList>
    </citation>
    <scope>NUCLEOTIDE SEQUENCE [LARGE SCALE GENOMIC DNA]</scope>
    <source>
        <strain evidence="5 6">DSM 27194</strain>
    </source>
</reference>
<evidence type="ECO:0000313" key="5">
    <source>
        <dbReference type="EMBL" id="RSH88548.1"/>
    </source>
</evidence>
<evidence type="ECO:0000256" key="1">
    <source>
        <dbReference type="ARBA" id="ARBA00022884"/>
    </source>
</evidence>
<dbReference type="Proteomes" id="UP000279236">
    <property type="component" value="Unassembled WGS sequence"/>
</dbReference>
<dbReference type="STRING" id="105984.A0A427YBT6"/>
<sequence>MASMDEQIIASKPRGGRRGRGRATGGRSASGRSAGGAAKEAAIGGGARTRYAGAAPKSASTRAAPAAAPKPITADAVKIIISNLPNDVTEAAVRDLMQSTVGPVRTVQMSYTSAGKSTGVATVMFKNKGDANKAHSAYHNRMIDNHKSPKKQSPDERRGETARFEPLRQSPAPGYPLLQSPVWVPDRARDVPSDHSGGAAVLVVAGERDSLDRGGAVTLAAARRRPLGSQVPLFGGVPEGSSIVTRRTSRRSGRIARLGTRSTRQSDGCALLRLPVTSPNRGVPFAIRTADDFHSHRMTRMTPARDDTMRLESLALSMRWYPDAPEDWQAAAARLFLLAPPFRFPPSQDRR</sequence>
<dbReference type="PROSITE" id="PS50102">
    <property type="entry name" value="RRM"/>
    <property type="match status" value="1"/>
</dbReference>
<dbReference type="GeneID" id="39585636"/>
<comment type="caution">
    <text evidence="5">The sequence shown here is derived from an EMBL/GenBank/DDBJ whole genome shotgun (WGS) entry which is preliminary data.</text>
</comment>
<feature type="compositionally biased region" description="Low complexity" evidence="3">
    <location>
        <begin position="25"/>
        <end position="69"/>
    </location>
</feature>
<dbReference type="InterPro" id="IPR012677">
    <property type="entry name" value="Nucleotide-bd_a/b_plait_sf"/>
</dbReference>
<dbReference type="InterPro" id="IPR000504">
    <property type="entry name" value="RRM_dom"/>
</dbReference>
<accession>A0A427YBT6</accession>
<evidence type="ECO:0000256" key="3">
    <source>
        <dbReference type="SAM" id="MobiDB-lite"/>
    </source>
</evidence>
<evidence type="ECO:0000259" key="4">
    <source>
        <dbReference type="PROSITE" id="PS50102"/>
    </source>
</evidence>
<keyword evidence="1 2" id="KW-0694">RNA-binding</keyword>
<name>A0A427YBT6_9TREE</name>
<dbReference type="Pfam" id="PF00076">
    <property type="entry name" value="RRM_1"/>
    <property type="match status" value="1"/>
</dbReference>
<organism evidence="5 6">
    <name type="scientific">Apiotrichum porosum</name>
    <dbReference type="NCBI Taxonomy" id="105984"/>
    <lineage>
        <taxon>Eukaryota</taxon>
        <taxon>Fungi</taxon>
        <taxon>Dikarya</taxon>
        <taxon>Basidiomycota</taxon>
        <taxon>Agaricomycotina</taxon>
        <taxon>Tremellomycetes</taxon>
        <taxon>Trichosporonales</taxon>
        <taxon>Trichosporonaceae</taxon>
        <taxon>Apiotrichum</taxon>
    </lineage>
</organism>
<dbReference type="GO" id="GO:0003729">
    <property type="term" value="F:mRNA binding"/>
    <property type="evidence" value="ECO:0007669"/>
    <property type="project" value="TreeGrafter"/>
</dbReference>
<dbReference type="GO" id="GO:0005634">
    <property type="term" value="C:nucleus"/>
    <property type="evidence" value="ECO:0007669"/>
    <property type="project" value="TreeGrafter"/>
</dbReference>
<feature type="region of interest" description="Disordered" evidence="3">
    <location>
        <begin position="1"/>
        <end position="69"/>
    </location>
</feature>
<evidence type="ECO:0000256" key="2">
    <source>
        <dbReference type="PROSITE-ProRule" id="PRU00176"/>
    </source>
</evidence>
<dbReference type="InterPro" id="IPR035979">
    <property type="entry name" value="RBD_domain_sf"/>
</dbReference>
<dbReference type="InterPro" id="IPR051229">
    <property type="entry name" value="ALYREF_mRNA_export"/>
</dbReference>
<dbReference type="PANTHER" id="PTHR19965">
    <property type="entry name" value="RNA AND EXPORT FACTOR BINDING PROTEIN"/>
    <property type="match status" value="1"/>
</dbReference>
<proteinExistence type="predicted"/>
<protein>
    <recommendedName>
        <fullName evidence="4">RRM domain-containing protein</fullName>
    </recommendedName>
</protein>
<dbReference type="AlphaFoldDB" id="A0A427YBT6"/>